<evidence type="ECO:0000313" key="2">
    <source>
        <dbReference type="EMBL" id="CAK8671228.1"/>
    </source>
</evidence>
<keyword evidence="1" id="KW-0175">Coiled coil</keyword>
<organism evidence="2 3">
    <name type="scientific">Clavelina lepadiformis</name>
    <name type="common">Light-bulb sea squirt</name>
    <name type="synonym">Ascidia lepadiformis</name>
    <dbReference type="NCBI Taxonomy" id="159417"/>
    <lineage>
        <taxon>Eukaryota</taxon>
        <taxon>Metazoa</taxon>
        <taxon>Chordata</taxon>
        <taxon>Tunicata</taxon>
        <taxon>Ascidiacea</taxon>
        <taxon>Aplousobranchia</taxon>
        <taxon>Clavelinidae</taxon>
        <taxon>Clavelina</taxon>
    </lineage>
</organism>
<accession>A0ABP0EV28</accession>
<reference evidence="2 3" key="1">
    <citation type="submission" date="2024-02" db="EMBL/GenBank/DDBJ databases">
        <authorList>
            <person name="Daric V."/>
            <person name="Darras S."/>
        </authorList>
    </citation>
    <scope>NUCLEOTIDE SEQUENCE [LARGE SCALE GENOMIC DNA]</scope>
</reference>
<feature type="coiled-coil region" evidence="1">
    <location>
        <begin position="39"/>
        <end position="126"/>
    </location>
</feature>
<dbReference type="EMBL" id="CAWYQH010000001">
    <property type="protein sequence ID" value="CAK8671228.1"/>
    <property type="molecule type" value="Genomic_DNA"/>
</dbReference>
<comment type="caution">
    <text evidence="2">The sequence shown here is derived from an EMBL/GenBank/DDBJ whole genome shotgun (WGS) entry which is preliminary data.</text>
</comment>
<gene>
    <name evidence="2" type="ORF">CVLEPA_LOCUS281</name>
</gene>
<dbReference type="Proteomes" id="UP001642483">
    <property type="component" value="Unassembled WGS sequence"/>
</dbReference>
<evidence type="ECO:0000256" key="1">
    <source>
        <dbReference type="SAM" id="Coils"/>
    </source>
</evidence>
<name>A0ABP0EV28_CLALP</name>
<sequence>MQQQNMAELEDLTSLQNECEFESLKSEVQDSERISAELRTSLETEKQRSQETLSALKQEQKRNLELTAMVELSCNEAEKLKRQIDTLRMSLRAVNKMLTITEDERKELEEQKMKEMRRKAQREELEKLVYETINVEEKPPNHRTLNAIERDCGDISQTNKELTSKQLSPECDDILSTSNSSEVNAIEAIKTVSVFPCRKKI</sequence>
<keyword evidence="3" id="KW-1185">Reference proteome</keyword>
<protein>
    <submittedName>
        <fullName evidence="2">Uncharacterized protein</fullName>
    </submittedName>
</protein>
<proteinExistence type="predicted"/>
<evidence type="ECO:0000313" key="3">
    <source>
        <dbReference type="Proteomes" id="UP001642483"/>
    </source>
</evidence>